<gene>
    <name evidence="1" type="ORF">UFOPK3772_03082</name>
</gene>
<dbReference type="EMBL" id="CAFBNE010000154">
    <property type="protein sequence ID" value="CAB4968202.1"/>
    <property type="molecule type" value="Genomic_DNA"/>
</dbReference>
<evidence type="ECO:0000313" key="1">
    <source>
        <dbReference type="EMBL" id="CAB4968202.1"/>
    </source>
</evidence>
<proteinExistence type="predicted"/>
<name>A0A6J7LLS8_9ZZZZ</name>
<reference evidence="1" key="1">
    <citation type="submission" date="2020-05" db="EMBL/GenBank/DDBJ databases">
        <authorList>
            <person name="Chiriac C."/>
            <person name="Salcher M."/>
            <person name="Ghai R."/>
            <person name="Kavagutti S V."/>
        </authorList>
    </citation>
    <scope>NUCLEOTIDE SEQUENCE</scope>
</reference>
<dbReference type="PROSITE" id="PS51257">
    <property type="entry name" value="PROKAR_LIPOPROTEIN"/>
    <property type="match status" value="1"/>
</dbReference>
<accession>A0A6J7LLS8</accession>
<sequence length="216" mass="22141">MRSLFRATTSLTFGLLFAGALAGCGGATTPNGGGAPAPSPTVAVDRQAAGLMCAPVGDCGVGDIGPGGGVVFYDAGSTQPWGRYMEAAPAGWNGGSGDPKVMTCDKAPVVITAAESESIGSGLANTEAIVAVCASGAGVLAATYTGGGKTDWFLPSKAEMDELFKQRETVRGFEDGYYWSSSRNSAGSSYRMHFPIGSSYYDYKNGESGVRPIRVF</sequence>
<protein>
    <submittedName>
        <fullName evidence="1">Unannotated protein</fullName>
    </submittedName>
</protein>
<organism evidence="1">
    <name type="scientific">freshwater metagenome</name>
    <dbReference type="NCBI Taxonomy" id="449393"/>
    <lineage>
        <taxon>unclassified sequences</taxon>
        <taxon>metagenomes</taxon>
        <taxon>ecological metagenomes</taxon>
    </lineage>
</organism>
<dbReference type="AlphaFoldDB" id="A0A6J7LLS8"/>